<proteinExistence type="inferred from homology"/>
<dbReference type="Gene3D" id="3.40.720.10">
    <property type="entry name" value="Alkaline Phosphatase, subunit A"/>
    <property type="match status" value="1"/>
</dbReference>
<organism evidence="4 5">
    <name type="scientific">Pontiella desulfatans</name>
    <dbReference type="NCBI Taxonomy" id="2750659"/>
    <lineage>
        <taxon>Bacteria</taxon>
        <taxon>Pseudomonadati</taxon>
        <taxon>Kiritimatiellota</taxon>
        <taxon>Kiritimatiellia</taxon>
        <taxon>Kiritimatiellales</taxon>
        <taxon>Pontiellaceae</taxon>
        <taxon>Pontiella</taxon>
    </lineage>
</organism>
<evidence type="ECO:0000256" key="2">
    <source>
        <dbReference type="ARBA" id="ARBA00022801"/>
    </source>
</evidence>
<gene>
    <name evidence="4" type="ORF">PDESU_02573</name>
</gene>
<dbReference type="SUPFAM" id="SSF53649">
    <property type="entry name" value="Alkaline phosphatase-like"/>
    <property type="match status" value="1"/>
</dbReference>
<comment type="similarity">
    <text evidence="1">Belongs to the sulfatase family.</text>
</comment>
<dbReference type="RefSeq" id="WP_136079544.1">
    <property type="nucleotide sequence ID" value="NZ_CAAHFG010000001.1"/>
</dbReference>
<accession>A0A6C2U3S2</accession>
<keyword evidence="2" id="KW-0378">Hydrolase</keyword>
<dbReference type="PANTHER" id="PTHR43751:SF1">
    <property type="entry name" value="SULFATASE ATSG-RELATED"/>
    <property type="match status" value="1"/>
</dbReference>
<dbReference type="Pfam" id="PF00884">
    <property type="entry name" value="Sulfatase"/>
    <property type="match status" value="1"/>
</dbReference>
<evidence type="ECO:0000313" key="4">
    <source>
        <dbReference type="EMBL" id="VGO14016.1"/>
    </source>
</evidence>
<sequence>MKSLHLKLVLAIVLVFTSVSVKARKPHIVVYLSDDHSMVDSSLYDEPAVPTPEMEKMAAEGMVLNHCYVASPSCGPSRAAFMTGLMPSRNGAEPNHTQPKKGFHSLILDIRAAGYKTASFGKVAHQKGKDTYGFDLVDRDVSHEVMKKGVLDFIASEPDGQPLAIFVGTSNPHTPWPMENPVAPDSVRIPPMFPDTMQTREHMAAYVQEVVDLDILLGELRAIADEKLGDDVLFIHSSDHGANWSFGKWNLYDYGIRVPFIATWPGKIKPGTKSDAMVSWVDLLPTVIDAAGGTVPADLDGASFLPVLMGKKKDHRDVIYTTHAGDCLRRKTGIVATNIYPSRSIRNREWKLIYNLNPEAAFTCWSDIYRKPGRAEYWNEWAELMKTDAKVKKQLDRYFKRPEIELYHVTEDPWEMKNLANNPEHAERIATMKKKLEAWMESQGDERLVCGPLRPLDQPETWHPDYFPNHPHTGLTVGK</sequence>
<protein>
    <submittedName>
        <fullName evidence="4">Arylsulfatase</fullName>
    </submittedName>
</protein>
<dbReference type="AlphaFoldDB" id="A0A6C2U3S2"/>
<dbReference type="InterPro" id="IPR052701">
    <property type="entry name" value="GAG_Ulvan_Degrading_Sulfatases"/>
</dbReference>
<evidence type="ECO:0000259" key="3">
    <source>
        <dbReference type="Pfam" id="PF00884"/>
    </source>
</evidence>
<name>A0A6C2U3S2_PONDE</name>
<dbReference type="Proteomes" id="UP000366872">
    <property type="component" value="Unassembled WGS sequence"/>
</dbReference>
<dbReference type="PROSITE" id="PS00523">
    <property type="entry name" value="SULFATASE_1"/>
    <property type="match status" value="1"/>
</dbReference>
<dbReference type="InterPro" id="IPR000917">
    <property type="entry name" value="Sulfatase_N"/>
</dbReference>
<dbReference type="GO" id="GO:0016787">
    <property type="term" value="F:hydrolase activity"/>
    <property type="evidence" value="ECO:0007669"/>
    <property type="project" value="UniProtKB-KW"/>
</dbReference>
<dbReference type="EMBL" id="CAAHFG010000001">
    <property type="protein sequence ID" value="VGO14016.1"/>
    <property type="molecule type" value="Genomic_DNA"/>
</dbReference>
<reference evidence="4 5" key="1">
    <citation type="submission" date="2019-04" db="EMBL/GenBank/DDBJ databases">
        <authorList>
            <person name="Van Vliet M D."/>
        </authorList>
    </citation>
    <scope>NUCLEOTIDE SEQUENCE [LARGE SCALE GENOMIC DNA]</scope>
    <source>
        <strain evidence="4 5">F1</strain>
    </source>
</reference>
<dbReference type="PANTHER" id="PTHR43751">
    <property type="entry name" value="SULFATASE"/>
    <property type="match status" value="1"/>
</dbReference>
<dbReference type="InterPro" id="IPR024607">
    <property type="entry name" value="Sulfatase_CS"/>
</dbReference>
<dbReference type="CDD" id="cd16027">
    <property type="entry name" value="SGSH"/>
    <property type="match status" value="1"/>
</dbReference>
<keyword evidence="5" id="KW-1185">Reference proteome</keyword>
<evidence type="ECO:0000313" key="5">
    <source>
        <dbReference type="Proteomes" id="UP000366872"/>
    </source>
</evidence>
<evidence type="ECO:0000256" key="1">
    <source>
        <dbReference type="ARBA" id="ARBA00008779"/>
    </source>
</evidence>
<feature type="domain" description="Sulfatase N-terminal" evidence="3">
    <location>
        <begin position="26"/>
        <end position="292"/>
    </location>
</feature>
<dbReference type="InterPro" id="IPR017850">
    <property type="entry name" value="Alkaline_phosphatase_core_sf"/>
</dbReference>